<reference evidence="2" key="1">
    <citation type="journal article" date="2021" name="Nat. Commun.">
        <title>Genetic determinants of endophytism in the Arabidopsis root mycobiome.</title>
        <authorList>
            <person name="Mesny F."/>
            <person name="Miyauchi S."/>
            <person name="Thiergart T."/>
            <person name="Pickel B."/>
            <person name="Atanasova L."/>
            <person name="Karlsson M."/>
            <person name="Huettel B."/>
            <person name="Barry K.W."/>
            <person name="Haridas S."/>
            <person name="Chen C."/>
            <person name="Bauer D."/>
            <person name="Andreopoulos W."/>
            <person name="Pangilinan J."/>
            <person name="LaButti K."/>
            <person name="Riley R."/>
            <person name="Lipzen A."/>
            <person name="Clum A."/>
            <person name="Drula E."/>
            <person name="Henrissat B."/>
            <person name="Kohler A."/>
            <person name="Grigoriev I.V."/>
            <person name="Martin F.M."/>
            <person name="Hacquard S."/>
        </authorList>
    </citation>
    <scope>NUCLEOTIDE SEQUENCE</scope>
    <source>
        <strain evidence="2">MPI-CAGE-CH-0230</strain>
    </source>
</reference>
<comment type="caution">
    <text evidence="2">The sequence shown here is derived from an EMBL/GenBank/DDBJ whole genome shotgun (WGS) entry which is preliminary data.</text>
</comment>
<keyword evidence="3" id="KW-1185">Reference proteome</keyword>
<evidence type="ECO:0000313" key="2">
    <source>
        <dbReference type="EMBL" id="KAH7024534.1"/>
    </source>
</evidence>
<evidence type="ECO:0000313" key="3">
    <source>
        <dbReference type="Proteomes" id="UP000756346"/>
    </source>
</evidence>
<protein>
    <submittedName>
        <fullName evidence="2">Uncharacterized protein</fullName>
    </submittedName>
</protein>
<proteinExistence type="predicted"/>
<feature type="chain" id="PRO_5040464574" evidence="1">
    <location>
        <begin position="26"/>
        <end position="326"/>
    </location>
</feature>
<name>A0A9P9BL52_9PEZI</name>
<keyword evidence="1" id="KW-0732">Signal</keyword>
<dbReference type="GeneID" id="70191605"/>
<dbReference type="AlphaFoldDB" id="A0A9P9BL52"/>
<evidence type="ECO:0000256" key="1">
    <source>
        <dbReference type="SAM" id="SignalP"/>
    </source>
</evidence>
<sequence>MLLNTMPFCGWLIVLLTLLVNPLSAKSCNGVGAIIAAAVSPLLEAQSFCSRNFPLATLTVVSQAKISTQTSTVATTTITVPSTTTSTSTFLTTSTQVTTTTTTTVVTVTVGTYTATSPTNTNPVHHHASPSCPRHHSIDNNQFHNNVNHSDDKPDNYHDHLNNDLDQYGSNLDGYSGNPNKTLTTLALFYTADRVPCNPYGNDCSPNCRCDPIDDQGTSNYCVSIQDFDAKTSPFPNVNCAYLCTSDQDCAPGYICDHDIGIVGYCSKPGTQHYCIQAYGCTSTQLMQVNSRRARDLRLAAFGNAGTLAPRARKVQAARAKWHGLD</sequence>
<feature type="signal peptide" evidence="1">
    <location>
        <begin position="1"/>
        <end position="25"/>
    </location>
</feature>
<dbReference type="EMBL" id="JAGTJQ010000009">
    <property type="protein sequence ID" value="KAH7024534.1"/>
    <property type="molecule type" value="Genomic_DNA"/>
</dbReference>
<gene>
    <name evidence="2" type="ORF">B0I36DRAFT_415956</name>
</gene>
<dbReference type="RefSeq" id="XP_046008082.1">
    <property type="nucleotide sequence ID" value="XM_046162059.1"/>
</dbReference>
<organism evidence="2 3">
    <name type="scientific">Microdochium trichocladiopsis</name>
    <dbReference type="NCBI Taxonomy" id="1682393"/>
    <lineage>
        <taxon>Eukaryota</taxon>
        <taxon>Fungi</taxon>
        <taxon>Dikarya</taxon>
        <taxon>Ascomycota</taxon>
        <taxon>Pezizomycotina</taxon>
        <taxon>Sordariomycetes</taxon>
        <taxon>Xylariomycetidae</taxon>
        <taxon>Xylariales</taxon>
        <taxon>Microdochiaceae</taxon>
        <taxon>Microdochium</taxon>
    </lineage>
</organism>
<accession>A0A9P9BL52</accession>
<dbReference type="Proteomes" id="UP000756346">
    <property type="component" value="Unassembled WGS sequence"/>
</dbReference>